<keyword evidence="6" id="KW-0539">Nucleus</keyword>
<feature type="compositionally biased region" description="Low complexity" evidence="7">
    <location>
        <begin position="218"/>
        <end position="228"/>
    </location>
</feature>
<evidence type="ECO:0000256" key="4">
    <source>
        <dbReference type="ARBA" id="ARBA00023125"/>
    </source>
</evidence>
<keyword evidence="2" id="KW-0862">Zinc</keyword>
<keyword evidence="5" id="KW-0804">Transcription</keyword>
<comment type="caution">
    <text evidence="9">The sequence shown here is derived from an EMBL/GenBank/DDBJ whole genome shotgun (WGS) entry which is preliminary data.</text>
</comment>
<dbReference type="InterPro" id="IPR051615">
    <property type="entry name" value="Transcr_Regulatory_Elem"/>
</dbReference>
<dbReference type="SMART" id="SM00906">
    <property type="entry name" value="Fungal_trans"/>
    <property type="match status" value="1"/>
</dbReference>
<feature type="domain" description="Xylanolytic transcriptional activator regulatory" evidence="8">
    <location>
        <begin position="106"/>
        <end position="179"/>
    </location>
</feature>
<organism evidence="9 10">
    <name type="scientific">Jimgerdemannia flammicorona</name>
    <dbReference type="NCBI Taxonomy" id="994334"/>
    <lineage>
        <taxon>Eukaryota</taxon>
        <taxon>Fungi</taxon>
        <taxon>Fungi incertae sedis</taxon>
        <taxon>Mucoromycota</taxon>
        <taxon>Mucoromycotina</taxon>
        <taxon>Endogonomycetes</taxon>
        <taxon>Endogonales</taxon>
        <taxon>Endogonaceae</taxon>
        <taxon>Jimgerdemannia</taxon>
    </lineage>
</organism>
<dbReference type="PANTHER" id="PTHR31313">
    <property type="entry name" value="TY1 ENHANCER ACTIVATOR"/>
    <property type="match status" value="1"/>
</dbReference>
<dbReference type="Proteomes" id="UP000274822">
    <property type="component" value="Unassembled WGS sequence"/>
</dbReference>
<dbReference type="EMBL" id="RBNJ01018662">
    <property type="protein sequence ID" value="RUS23759.1"/>
    <property type="molecule type" value="Genomic_DNA"/>
</dbReference>
<evidence type="ECO:0000256" key="1">
    <source>
        <dbReference type="ARBA" id="ARBA00022723"/>
    </source>
</evidence>
<dbReference type="PANTHER" id="PTHR31313:SF81">
    <property type="entry name" value="TY1 ENHANCER ACTIVATOR"/>
    <property type="match status" value="1"/>
</dbReference>
<dbReference type="Pfam" id="PF04082">
    <property type="entry name" value="Fungal_trans"/>
    <property type="match status" value="1"/>
</dbReference>
<evidence type="ECO:0000313" key="10">
    <source>
        <dbReference type="Proteomes" id="UP000274822"/>
    </source>
</evidence>
<keyword evidence="1" id="KW-0479">Metal-binding</keyword>
<proteinExistence type="predicted"/>
<feature type="compositionally biased region" description="Basic and acidic residues" evidence="7">
    <location>
        <begin position="451"/>
        <end position="463"/>
    </location>
</feature>
<evidence type="ECO:0000259" key="8">
    <source>
        <dbReference type="SMART" id="SM00906"/>
    </source>
</evidence>
<name>A0A433Q1S3_9FUNG</name>
<feature type="region of interest" description="Disordered" evidence="7">
    <location>
        <begin position="440"/>
        <end position="475"/>
    </location>
</feature>
<evidence type="ECO:0000256" key="7">
    <source>
        <dbReference type="SAM" id="MobiDB-lite"/>
    </source>
</evidence>
<dbReference type="GO" id="GO:0008270">
    <property type="term" value="F:zinc ion binding"/>
    <property type="evidence" value="ECO:0007669"/>
    <property type="project" value="InterPro"/>
</dbReference>
<evidence type="ECO:0000256" key="5">
    <source>
        <dbReference type="ARBA" id="ARBA00023163"/>
    </source>
</evidence>
<keyword evidence="10" id="KW-1185">Reference proteome</keyword>
<dbReference type="CDD" id="cd12148">
    <property type="entry name" value="fungal_TF_MHR"/>
    <property type="match status" value="1"/>
</dbReference>
<dbReference type="InterPro" id="IPR007219">
    <property type="entry name" value="XnlR_reg_dom"/>
</dbReference>
<reference evidence="9 10" key="1">
    <citation type="journal article" date="2018" name="New Phytol.">
        <title>Phylogenomics of Endogonaceae and evolution of mycorrhizas within Mucoromycota.</title>
        <authorList>
            <person name="Chang Y."/>
            <person name="Desiro A."/>
            <person name="Na H."/>
            <person name="Sandor L."/>
            <person name="Lipzen A."/>
            <person name="Clum A."/>
            <person name="Barry K."/>
            <person name="Grigoriev I.V."/>
            <person name="Martin F.M."/>
            <person name="Stajich J.E."/>
            <person name="Smith M.E."/>
            <person name="Bonito G."/>
            <person name="Spatafora J.W."/>
        </authorList>
    </citation>
    <scope>NUCLEOTIDE SEQUENCE [LARGE SCALE GENOMIC DNA]</scope>
    <source>
        <strain evidence="9 10">AD002</strain>
    </source>
</reference>
<evidence type="ECO:0000313" key="9">
    <source>
        <dbReference type="EMBL" id="RUS23759.1"/>
    </source>
</evidence>
<accession>A0A433Q1S3</accession>
<keyword evidence="4" id="KW-0238">DNA-binding</keyword>
<feature type="region of interest" description="Disordered" evidence="7">
    <location>
        <begin position="195"/>
        <end position="231"/>
    </location>
</feature>
<evidence type="ECO:0000256" key="2">
    <source>
        <dbReference type="ARBA" id="ARBA00022833"/>
    </source>
</evidence>
<sequence>SYFTNLHRRIPILDRRQFLADYHNKSPHLSALLLNAIFAVASPFLTDAEVAQLTDRTSTPSELTVLFTRRTKIDMDQDYANPKLSTVQALLLLGSQQNLFSEANLVWLKSGMAIRLAQDLGLHRSSSKWRISGRENRIRRRIWWATYITDRWTGATLGRPLAIFDGDCDVELPSDYDSDDDDDEEAKQADIEAIKQQAKTKAVEPLAPDDDGSRTRRGSSTTSSNSSDGRTKSTCLFTQLVRLSQIMGHILNSLYTPKATSFGFGVDMATTSKELTEKLHQWRNQLPEELMFDPKDLEGKEKLKPLVGPLFLCYFTCVILVHRPFILTCEEKSSICALDRCMEAAGVIVGIAERTELQDYLKFSWNCCTHALIQSTVIYVYIASSSNDRDLVASSKQSLERIRACLGDPNSLNRFWPGSTFFTRAIKAWLAVPLKSKVQEATAHRGPQPMEMEKDPKRDHPEAEIVAPPSTSAPAPEQLAQHHVTFPPQSFDPTTSPAAVLPQSDGLTAPLAAADDAAVLSALACEVTNANVGIPSQLVAPSVAAEAPFWGVPSGYDWEEWDSLLSVQIFGNGWQQAPQLVGMEVLEAERNLS</sequence>
<keyword evidence="3" id="KW-0805">Transcription regulation</keyword>
<dbReference type="GO" id="GO:0006351">
    <property type="term" value="P:DNA-templated transcription"/>
    <property type="evidence" value="ECO:0007669"/>
    <property type="project" value="InterPro"/>
</dbReference>
<dbReference type="GO" id="GO:0003677">
    <property type="term" value="F:DNA binding"/>
    <property type="evidence" value="ECO:0007669"/>
    <property type="project" value="UniProtKB-KW"/>
</dbReference>
<dbReference type="AlphaFoldDB" id="A0A433Q1S3"/>
<gene>
    <name evidence="9" type="ORF">BC938DRAFT_474665</name>
</gene>
<protein>
    <submittedName>
        <fullName evidence="9">Fungal-specific transcription factor domain-containing protein</fullName>
    </submittedName>
</protein>
<evidence type="ECO:0000256" key="6">
    <source>
        <dbReference type="ARBA" id="ARBA00023242"/>
    </source>
</evidence>
<feature type="non-terminal residue" evidence="9">
    <location>
        <position position="1"/>
    </location>
</feature>
<evidence type="ECO:0000256" key="3">
    <source>
        <dbReference type="ARBA" id="ARBA00023015"/>
    </source>
</evidence>